<keyword evidence="2" id="KW-0325">Glycoprotein</keyword>
<evidence type="ECO:0008006" key="7">
    <source>
        <dbReference type="Google" id="ProtNLM"/>
    </source>
</evidence>
<dbReference type="InterPro" id="IPR004911">
    <property type="entry name" value="Interferon-induced_GILT"/>
</dbReference>
<sequence>MAYFAHLLSFLVLTTTLTFFFISPSQSIPSPPPAKPPSPPIKPLKVDLVLYYETLCPACADFITTDLVKHGEDECYLNIIDACIIKAWPEVKKNFSFISCIEAENSAMHSKDVEKSWRKCAHNLGFPQEPIDKSLTLNAMQINMELSLRYGNETPPHDYVPWITVNNVPLKENYLDYIQYVCMAYKGKPIVACESKLSSSTLKDTSTNPVCYTEKSRNSSSFFAADDSETEGTKRPHPLG</sequence>
<evidence type="ECO:0000256" key="3">
    <source>
        <dbReference type="SAM" id="MobiDB-lite"/>
    </source>
</evidence>
<dbReference type="PANTHER" id="PTHR13234">
    <property type="entry name" value="GAMMA-INTERFERON INDUCIBLE LYSOSOMAL THIOL REDUCTASE GILT"/>
    <property type="match status" value="1"/>
</dbReference>
<feature type="chain" id="PRO_5022757218" description="Gamma interferon inducible lysosomal thiol reductase GILT" evidence="4">
    <location>
        <begin position="28"/>
        <end position="240"/>
    </location>
</feature>
<keyword evidence="6" id="KW-1185">Reference proteome</keyword>
<feature type="region of interest" description="Disordered" evidence="3">
    <location>
        <begin position="218"/>
        <end position="240"/>
    </location>
</feature>
<reference evidence="6" key="1">
    <citation type="journal article" date="2019" name="Gigascience">
        <title>De novo genome assembly of the endangered Acer yangbiense, a plant species with extremely small populations endemic to Yunnan Province, China.</title>
        <authorList>
            <person name="Yang J."/>
            <person name="Wariss H.M."/>
            <person name="Tao L."/>
            <person name="Zhang R."/>
            <person name="Yun Q."/>
            <person name="Hollingsworth P."/>
            <person name="Dao Z."/>
            <person name="Luo G."/>
            <person name="Guo H."/>
            <person name="Ma Y."/>
            <person name="Sun W."/>
        </authorList>
    </citation>
    <scope>NUCLEOTIDE SEQUENCE [LARGE SCALE GENOMIC DNA]</scope>
    <source>
        <strain evidence="6">cv. Malutang</strain>
    </source>
</reference>
<dbReference type="AlphaFoldDB" id="A0A5C7HP35"/>
<accession>A0A5C7HP35</accession>
<evidence type="ECO:0000313" key="6">
    <source>
        <dbReference type="Proteomes" id="UP000323000"/>
    </source>
</evidence>
<dbReference type="Pfam" id="PF03227">
    <property type="entry name" value="GILT"/>
    <property type="match status" value="1"/>
</dbReference>
<feature type="signal peptide" evidence="4">
    <location>
        <begin position="1"/>
        <end position="27"/>
    </location>
</feature>
<evidence type="ECO:0000256" key="1">
    <source>
        <dbReference type="ARBA" id="ARBA00005679"/>
    </source>
</evidence>
<evidence type="ECO:0000313" key="5">
    <source>
        <dbReference type="EMBL" id="TXG58847.1"/>
    </source>
</evidence>
<gene>
    <name evidence="5" type="ORF">EZV62_016676</name>
</gene>
<comment type="caution">
    <text evidence="5">The sequence shown here is derived from an EMBL/GenBank/DDBJ whole genome shotgun (WGS) entry which is preliminary data.</text>
</comment>
<proteinExistence type="inferred from homology"/>
<dbReference type="GO" id="GO:0016671">
    <property type="term" value="F:oxidoreductase activity, acting on a sulfur group of donors, disulfide as acceptor"/>
    <property type="evidence" value="ECO:0007669"/>
    <property type="project" value="InterPro"/>
</dbReference>
<evidence type="ECO:0000256" key="2">
    <source>
        <dbReference type="ARBA" id="ARBA00023180"/>
    </source>
</evidence>
<organism evidence="5 6">
    <name type="scientific">Acer yangbiense</name>
    <dbReference type="NCBI Taxonomy" id="1000413"/>
    <lineage>
        <taxon>Eukaryota</taxon>
        <taxon>Viridiplantae</taxon>
        <taxon>Streptophyta</taxon>
        <taxon>Embryophyta</taxon>
        <taxon>Tracheophyta</taxon>
        <taxon>Spermatophyta</taxon>
        <taxon>Magnoliopsida</taxon>
        <taxon>eudicotyledons</taxon>
        <taxon>Gunneridae</taxon>
        <taxon>Pentapetalae</taxon>
        <taxon>rosids</taxon>
        <taxon>malvids</taxon>
        <taxon>Sapindales</taxon>
        <taxon>Sapindaceae</taxon>
        <taxon>Hippocastanoideae</taxon>
        <taxon>Acereae</taxon>
        <taxon>Acer</taxon>
    </lineage>
</organism>
<evidence type="ECO:0000256" key="4">
    <source>
        <dbReference type="SAM" id="SignalP"/>
    </source>
</evidence>
<name>A0A5C7HP35_9ROSI</name>
<dbReference type="EMBL" id="VAHF01000007">
    <property type="protein sequence ID" value="TXG58847.1"/>
    <property type="molecule type" value="Genomic_DNA"/>
</dbReference>
<keyword evidence="4" id="KW-0732">Signal</keyword>
<dbReference type="OrthoDB" id="958254at2759"/>
<dbReference type="Proteomes" id="UP000323000">
    <property type="component" value="Chromosome 7"/>
</dbReference>
<dbReference type="PANTHER" id="PTHR13234:SF78">
    <property type="entry name" value="GAMMA-INTERFERON-INDUCIBLE LYSOSOMAL THIOL REDUCTASE-LIKE"/>
    <property type="match status" value="1"/>
</dbReference>
<protein>
    <recommendedName>
        <fullName evidence="7">Gamma interferon inducible lysosomal thiol reductase GILT</fullName>
    </recommendedName>
</protein>
<comment type="similarity">
    <text evidence="1">Belongs to the GILT family.</text>
</comment>